<dbReference type="SUPFAM" id="SSF52172">
    <property type="entry name" value="CheY-like"/>
    <property type="match status" value="1"/>
</dbReference>
<dbReference type="PANTHER" id="PTHR48111:SF1">
    <property type="entry name" value="TWO-COMPONENT RESPONSE REGULATOR ORR33"/>
    <property type="match status" value="1"/>
</dbReference>
<name>A0A0K6HPG0_9HYPH</name>
<dbReference type="InterPro" id="IPR001789">
    <property type="entry name" value="Sig_transdc_resp-reg_receiver"/>
</dbReference>
<dbReference type="Pfam" id="PF02954">
    <property type="entry name" value="HTH_8"/>
    <property type="match status" value="1"/>
</dbReference>
<proteinExistence type="predicted"/>
<dbReference type="Gene3D" id="3.40.50.2300">
    <property type="match status" value="1"/>
</dbReference>
<dbReference type="RefSeq" id="WP_055454487.1">
    <property type="nucleotide sequence ID" value="NZ_CYHE01000002.1"/>
</dbReference>
<dbReference type="Gene3D" id="1.10.10.60">
    <property type="entry name" value="Homeodomain-like"/>
    <property type="match status" value="1"/>
</dbReference>
<dbReference type="EMBL" id="CYHE01000002">
    <property type="protein sequence ID" value="CUA92927.1"/>
    <property type="molecule type" value="Genomic_DNA"/>
</dbReference>
<protein>
    <submittedName>
        <fullName evidence="8">Two-component response regulator, ActR/RegA family, consists of REC and Fis-type HTH domains</fullName>
    </submittedName>
</protein>
<dbReference type="OrthoDB" id="9802426at2"/>
<evidence type="ECO:0000256" key="4">
    <source>
        <dbReference type="ARBA" id="ARBA00023125"/>
    </source>
</evidence>
<feature type="modified residue" description="4-aspartylphosphate" evidence="6">
    <location>
        <position position="60"/>
    </location>
</feature>
<dbReference type="GO" id="GO:0006355">
    <property type="term" value="P:regulation of DNA-templated transcription"/>
    <property type="evidence" value="ECO:0007669"/>
    <property type="project" value="TreeGrafter"/>
</dbReference>
<keyword evidence="2" id="KW-0902">Two-component regulatory system</keyword>
<dbReference type="InterPro" id="IPR011006">
    <property type="entry name" value="CheY-like_superfamily"/>
</dbReference>
<dbReference type="Proteomes" id="UP000183900">
    <property type="component" value="Unassembled WGS sequence"/>
</dbReference>
<dbReference type="GO" id="GO:0005829">
    <property type="term" value="C:cytosol"/>
    <property type="evidence" value="ECO:0007669"/>
    <property type="project" value="TreeGrafter"/>
</dbReference>
<dbReference type="Pfam" id="PF00072">
    <property type="entry name" value="Response_reg"/>
    <property type="match status" value="1"/>
</dbReference>
<dbReference type="GO" id="GO:0000976">
    <property type="term" value="F:transcription cis-regulatory region binding"/>
    <property type="evidence" value="ECO:0007669"/>
    <property type="project" value="TreeGrafter"/>
</dbReference>
<organism evidence="8 9">
    <name type="scientific">Pannonibacter indicus</name>
    <dbReference type="NCBI Taxonomy" id="466044"/>
    <lineage>
        <taxon>Bacteria</taxon>
        <taxon>Pseudomonadati</taxon>
        <taxon>Pseudomonadota</taxon>
        <taxon>Alphaproteobacteria</taxon>
        <taxon>Hyphomicrobiales</taxon>
        <taxon>Stappiaceae</taxon>
        <taxon>Pannonibacter</taxon>
    </lineage>
</organism>
<dbReference type="PANTHER" id="PTHR48111">
    <property type="entry name" value="REGULATOR OF RPOS"/>
    <property type="match status" value="1"/>
</dbReference>
<dbReference type="PROSITE" id="PS50110">
    <property type="entry name" value="RESPONSE_REGULATORY"/>
    <property type="match status" value="1"/>
</dbReference>
<dbReference type="AlphaFoldDB" id="A0A0K6HPG0"/>
<evidence type="ECO:0000256" key="1">
    <source>
        <dbReference type="ARBA" id="ARBA00022553"/>
    </source>
</evidence>
<keyword evidence="9" id="KW-1185">Reference proteome</keyword>
<evidence type="ECO:0000256" key="2">
    <source>
        <dbReference type="ARBA" id="ARBA00023012"/>
    </source>
</evidence>
<dbReference type="GO" id="GO:0000156">
    <property type="term" value="F:phosphorelay response regulator activity"/>
    <property type="evidence" value="ECO:0007669"/>
    <property type="project" value="TreeGrafter"/>
</dbReference>
<keyword evidence="4" id="KW-0238">DNA-binding</keyword>
<dbReference type="SMART" id="SM00448">
    <property type="entry name" value="REC"/>
    <property type="match status" value="1"/>
</dbReference>
<evidence type="ECO:0000256" key="3">
    <source>
        <dbReference type="ARBA" id="ARBA00023015"/>
    </source>
</evidence>
<evidence type="ECO:0000256" key="5">
    <source>
        <dbReference type="ARBA" id="ARBA00023163"/>
    </source>
</evidence>
<feature type="domain" description="Response regulatory" evidence="7">
    <location>
        <begin position="11"/>
        <end position="125"/>
    </location>
</feature>
<evidence type="ECO:0000259" key="7">
    <source>
        <dbReference type="PROSITE" id="PS50110"/>
    </source>
</evidence>
<evidence type="ECO:0000313" key="8">
    <source>
        <dbReference type="EMBL" id="CUA92927.1"/>
    </source>
</evidence>
<dbReference type="PRINTS" id="PR01590">
    <property type="entry name" value="HTHFIS"/>
</dbReference>
<dbReference type="CDD" id="cd17563">
    <property type="entry name" value="REC_RegA-like"/>
    <property type="match status" value="1"/>
</dbReference>
<dbReference type="InterPro" id="IPR039420">
    <property type="entry name" value="WalR-like"/>
</dbReference>
<dbReference type="InterPro" id="IPR002197">
    <property type="entry name" value="HTH_Fis"/>
</dbReference>
<gene>
    <name evidence="8" type="ORF">Ga0061067_102190</name>
</gene>
<keyword evidence="3" id="KW-0805">Transcription regulation</keyword>
<sequence>MRTQSRDVSRRLLIVEDDPKLGATLSASFTQRGYQVQVARSVEDALLQMQHQTPDRAIVDLKLAEGSGLDVITALAWLDPAPRIVVLTGFASIATTVEAIKLGATHYLAKPATAREIEAAFEHVAGREPVEISPPRVSSLRTQEWETIQRMLAETDFNISEAARRLGMHRRTLARKLAKQPVR</sequence>
<evidence type="ECO:0000256" key="6">
    <source>
        <dbReference type="PROSITE-ProRule" id="PRU00169"/>
    </source>
</evidence>
<dbReference type="GO" id="GO:0032993">
    <property type="term" value="C:protein-DNA complex"/>
    <property type="evidence" value="ECO:0007669"/>
    <property type="project" value="TreeGrafter"/>
</dbReference>
<reference evidence="9" key="1">
    <citation type="submission" date="2015-08" db="EMBL/GenBank/DDBJ databases">
        <authorList>
            <person name="Varghese N."/>
        </authorList>
    </citation>
    <scope>NUCLEOTIDE SEQUENCE [LARGE SCALE GENOMIC DNA]</scope>
    <source>
        <strain evidence="9">DSM 23407</strain>
    </source>
</reference>
<evidence type="ECO:0000313" key="9">
    <source>
        <dbReference type="Proteomes" id="UP000183900"/>
    </source>
</evidence>
<keyword evidence="1 6" id="KW-0597">Phosphoprotein</keyword>
<accession>A0A0K6HPG0</accession>
<keyword evidence="5" id="KW-0804">Transcription</keyword>